<organism evidence="1 2">
    <name type="scientific">Photobacterium profundum 3TCK</name>
    <dbReference type="NCBI Taxonomy" id="314280"/>
    <lineage>
        <taxon>Bacteria</taxon>
        <taxon>Pseudomonadati</taxon>
        <taxon>Pseudomonadota</taxon>
        <taxon>Gammaproteobacteria</taxon>
        <taxon>Vibrionales</taxon>
        <taxon>Vibrionaceae</taxon>
        <taxon>Photobacterium</taxon>
    </lineage>
</organism>
<proteinExistence type="predicted"/>
<dbReference type="Proteomes" id="UP000003789">
    <property type="component" value="Unassembled WGS sequence"/>
</dbReference>
<comment type="caution">
    <text evidence="1">The sequence shown here is derived from an EMBL/GenBank/DDBJ whole genome shotgun (WGS) entry which is preliminary data.</text>
</comment>
<accession>Q1YW80</accession>
<sequence>MITDSVSERFNKAPQDAQQLPGRLTVSALALQQSLKNISLHSLR</sequence>
<dbReference type="AlphaFoldDB" id="Q1YW80"/>
<evidence type="ECO:0000313" key="2">
    <source>
        <dbReference type="Proteomes" id="UP000003789"/>
    </source>
</evidence>
<dbReference type="EMBL" id="AAPH01000055">
    <property type="protein sequence ID" value="EAS40554.1"/>
    <property type="molecule type" value="Genomic_DNA"/>
</dbReference>
<gene>
    <name evidence="1" type="ORF">P3TCK_07022</name>
</gene>
<evidence type="ECO:0000313" key="1">
    <source>
        <dbReference type="EMBL" id="EAS40554.1"/>
    </source>
</evidence>
<reference evidence="1 2" key="1">
    <citation type="submission" date="2006-03" db="EMBL/GenBank/DDBJ databases">
        <authorList>
            <person name="Bartlett D.H."/>
            <person name="Valle G."/>
            <person name="Lauro F.M."/>
            <person name="Vezzi A."/>
            <person name="Simonato F."/>
            <person name="Eloe E."/>
            <person name="Vitulo N."/>
            <person name="Stratton T.K."/>
            <person name="D'angelo M."/>
            <person name="Ferriera S."/>
            <person name="Johnson J."/>
            <person name="Kravitz S."/>
            <person name="Beeson K."/>
            <person name="Sutton G."/>
            <person name="Rogers Y."/>
            <person name="Friedman R."/>
            <person name="Frazier M."/>
            <person name="Venter J.C."/>
        </authorList>
    </citation>
    <scope>NUCLEOTIDE SEQUENCE [LARGE SCALE GENOMIC DNA]</scope>
    <source>
        <strain evidence="1 2">3TCK</strain>
    </source>
</reference>
<protein>
    <submittedName>
        <fullName evidence="1">Uncharacterized protein</fullName>
    </submittedName>
</protein>
<dbReference type="HOGENOM" id="CLU_3219937_0_0_6"/>
<name>Q1YW80_9GAMM</name>